<evidence type="ECO:0000259" key="13">
    <source>
        <dbReference type="PROSITE" id="PS00794"/>
    </source>
</evidence>
<evidence type="ECO:0000256" key="12">
    <source>
        <dbReference type="ARBA" id="ARBA00033413"/>
    </source>
</evidence>
<dbReference type="RefSeq" id="WP_342670613.1">
    <property type="nucleotide sequence ID" value="NZ_CP007142.1"/>
</dbReference>
<evidence type="ECO:0000313" key="14">
    <source>
        <dbReference type="EMBL" id="AJQ97245.1"/>
    </source>
</evidence>
<dbReference type="AlphaFoldDB" id="A0A0C5VD62"/>
<name>A0A0C5VD62_9GAMM</name>
<dbReference type="HOGENOM" id="CLU_097916_2_3_6"/>
<protein>
    <recommendedName>
        <fullName evidence="4">2-amino-4-hydroxy-6-hydroxymethyldihydropteridine pyrophosphokinase</fullName>
        <ecNumber evidence="3">2.7.6.3</ecNumber>
    </recommendedName>
    <alternativeName>
        <fullName evidence="11">6-hydroxymethyl-7,8-dihydropterin pyrophosphokinase</fullName>
    </alternativeName>
    <alternativeName>
        <fullName evidence="12">7,8-dihydro-6-hydroxymethylpterin-pyrophosphokinase</fullName>
    </alternativeName>
</protein>
<accession>A0A0C5VD62</accession>
<dbReference type="PANTHER" id="PTHR43071">
    <property type="entry name" value="2-AMINO-4-HYDROXY-6-HYDROXYMETHYLDIHYDROPTERIDINE PYROPHOSPHOKINASE"/>
    <property type="match status" value="1"/>
</dbReference>
<dbReference type="PATRIC" id="fig|1445510.3.peg.5178"/>
<dbReference type="PROSITE" id="PS00794">
    <property type="entry name" value="HPPK"/>
    <property type="match status" value="1"/>
</dbReference>
<evidence type="ECO:0000256" key="1">
    <source>
        <dbReference type="ARBA" id="ARBA00005051"/>
    </source>
</evidence>
<dbReference type="Pfam" id="PF01288">
    <property type="entry name" value="HPPK"/>
    <property type="match status" value="1"/>
</dbReference>
<dbReference type="STRING" id="1445510.YC6258_05215"/>
<evidence type="ECO:0000256" key="8">
    <source>
        <dbReference type="ARBA" id="ARBA00022840"/>
    </source>
</evidence>
<keyword evidence="15" id="KW-1185">Reference proteome</keyword>
<dbReference type="Gene3D" id="3.30.70.560">
    <property type="entry name" value="7,8-Dihydro-6-hydroxymethylpterin-pyrophosphokinase HPPK"/>
    <property type="match status" value="1"/>
</dbReference>
<evidence type="ECO:0000256" key="3">
    <source>
        <dbReference type="ARBA" id="ARBA00013253"/>
    </source>
</evidence>
<dbReference type="GO" id="GO:0046656">
    <property type="term" value="P:folic acid biosynthetic process"/>
    <property type="evidence" value="ECO:0007669"/>
    <property type="project" value="UniProtKB-KW"/>
</dbReference>
<evidence type="ECO:0000313" key="15">
    <source>
        <dbReference type="Proteomes" id="UP000032266"/>
    </source>
</evidence>
<dbReference type="NCBIfam" id="TIGR01498">
    <property type="entry name" value="folK"/>
    <property type="match status" value="1"/>
</dbReference>
<dbReference type="EC" id="2.7.6.3" evidence="3"/>
<keyword evidence="8" id="KW-0067">ATP-binding</keyword>
<keyword evidence="5 14" id="KW-0808">Transferase</keyword>
<comment type="pathway">
    <text evidence="1">Cofactor biosynthesis; tetrahydrofolate biosynthesis; 2-amino-4-hydroxy-6-hydroxymethyl-7,8-dihydropteridine diphosphate from 7,8-dihydroneopterin triphosphate: step 4/4.</text>
</comment>
<dbReference type="KEGG" id="gsn:YC6258_05215"/>
<feature type="domain" description="7,8-dihydro-6-hydroxymethylpterin-pyrophosphokinase" evidence="13">
    <location>
        <begin position="89"/>
        <end position="100"/>
    </location>
</feature>
<dbReference type="InterPro" id="IPR000550">
    <property type="entry name" value="Hppk"/>
</dbReference>
<evidence type="ECO:0000256" key="11">
    <source>
        <dbReference type="ARBA" id="ARBA00029766"/>
    </source>
</evidence>
<evidence type="ECO:0000256" key="2">
    <source>
        <dbReference type="ARBA" id="ARBA00005810"/>
    </source>
</evidence>
<proteinExistence type="inferred from homology"/>
<reference evidence="14 15" key="1">
    <citation type="submission" date="2014-01" db="EMBL/GenBank/DDBJ databases">
        <title>Full genme sequencing of cellulolytic bacterium Gynuella sunshinyii YC6258T gen. nov., sp. nov.</title>
        <authorList>
            <person name="Khan H."/>
            <person name="Chung E.J."/>
            <person name="Chung Y.R."/>
        </authorList>
    </citation>
    <scope>NUCLEOTIDE SEQUENCE [LARGE SCALE GENOMIC DNA]</scope>
    <source>
        <strain evidence="14 15">YC6258</strain>
    </source>
</reference>
<dbReference type="GO" id="GO:0003848">
    <property type="term" value="F:2-amino-4-hydroxy-6-hydroxymethyldihydropteridine diphosphokinase activity"/>
    <property type="evidence" value="ECO:0007669"/>
    <property type="project" value="UniProtKB-EC"/>
</dbReference>
<evidence type="ECO:0000256" key="9">
    <source>
        <dbReference type="ARBA" id="ARBA00022909"/>
    </source>
</evidence>
<keyword evidence="9" id="KW-0289">Folate biosynthesis</keyword>
<sequence length="159" mass="17883">MMTTCYIALGSNLDDPAAQIETAFQELDATGHTRLEARSSLWSSKPLGPQDQPDYVNAVCQISTSLMPAPLLDWLQSIERTHHRIKTRHWGERTLDLDILIYGDQQIQTERLTIPHPQMTLRNFVLLPLAEIAPQLIIAGEPVSNRADSIDQAGIFRIK</sequence>
<dbReference type="GO" id="GO:0046654">
    <property type="term" value="P:tetrahydrofolate biosynthetic process"/>
    <property type="evidence" value="ECO:0007669"/>
    <property type="project" value="UniProtKB-UniPathway"/>
</dbReference>
<comment type="similarity">
    <text evidence="2">Belongs to the HPPK family.</text>
</comment>
<comment type="function">
    <text evidence="10">Catalyzes the transfer of pyrophosphate from adenosine triphosphate (ATP) to 6-hydroxymethyl-7,8-dihydropterin, an enzymatic step in folate biosynthesis pathway.</text>
</comment>
<keyword evidence="6" id="KW-0547">Nucleotide-binding</keyword>
<dbReference type="UniPathway" id="UPA00077">
    <property type="reaction ID" value="UER00155"/>
</dbReference>
<dbReference type="Proteomes" id="UP000032266">
    <property type="component" value="Chromosome"/>
</dbReference>
<evidence type="ECO:0000256" key="5">
    <source>
        <dbReference type="ARBA" id="ARBA00022679"/>
    </source>
</evidence>
<dbReference type="EMBL" id="CP007142">
    <property type="protein sequence ID" value="AJQ97245.1"/>
    <property type="molecule type" value="Genomic_DNA"/>
</dbReference>
<dbReference type="PANTHER" id="PTHR43071:SF1">
    <property type="entry name" value="2-AMINO-4-HYDROXY-6-HYDROXYMETHYLDIHYDROPTERIDINE PYROPHOSPHOKINASE"/>
    <property type="match status" value="1"/>
</dbReference>
<keyword evidence="7 14" id="KW-0418">Kinase</keyword>
<evidence type="ECO:0000256" key="6">
    <source>
        <dbReference type="ARBA" id="ARBA00022741"/>
    </source>
</evidence>
<organism evidence="14 15">
    <name type="scientific">Gynuella sunshinyii YC6258</name>
    <dbReference type="NCBI Taxonomy" id="1445510"/>
    <lineage>
        <taxon>Bacteria</taxon>
        <taxon>Pseudomonadati</taxon>
        <taxon>Pseudomonadota</taxon>
        <taxon>Gammaproteobacteria</taxon>
        <taxon>Oceanospirillales</taxon>
        <taxon>Saccharospirillaceae</taxon>
        <taxon>Gynuella</taxon>
    </lineage>
</organism>
<dbReference type="GO" id="GO:0005524">
    <property type="term" value="F:ATP binding"/>
    <property type="evidence" value="ECO:0007669"/>
    <property type="project" value="UniProtKB-KW"/>
</dbReference>
<dbReference type="GO" id="GO:0016301">
    <property type="term" value="F:kinase activity"/>
    <property type="evidence" value="ECO:0007669"/>
    <property type="project" value="UniProtKB-KW"/>
</dbReference>
<dbReference type="CDD" id="cd00483">
    <property type="entry name" value="HPPK"/>
    <property type="match status" value="1"/>
</dbReference>
<gene>
    <name evidence="14" type="ORF">YC6258_05215</name>
</gene>
<evidence type="ECO:0000256" key="4">
    <source>
        <dbReference type="ARBA" id="ARBA00016218"/>
    </source>
</evidence>
<dbReference type="SUPFAM" id="SSF55083">
    <property type="entry name" value="6-hydroxymethyl-7,8-dihydropterin pyrophosphokinase, HPPK"/>
    <property type="match status" value="1"/>
</dbReference>
<dbReference type="InterPro" id="IPR035907">
    <property type="entry name" value="Hppk_sf"/>
</dbReference>
<evidence type="ECO:0000256" key="10">
    <source>
        <dbReference type="ARBA" id="ARBA00029409"/>
    </source>
</evidence>
<evidence type="ECO:0000256" key="7">
    <source>
        <dbReference type="ARBA" id="ARBA00022777"/>
    </source>
</evidence>